<feature type="compositionally biased region" description="Low complexity" evidence="1">
    <location>
        <begin position="273"/>
        <end position="289"/>
    </location>
</feature>
<gene>
    <name evidence="2" type="ORF">CYCCA115_LOCUS20892</name>
</gene>
<name>A0AAD2G6N0_9STRA</name>
<organism evidence="2 3">
    <name type="scientific">Cylindrotheca closterium</name>
    <dbReference type="NCBI Taxonomy" id="2856"/>
    <lineage>
        <taxon>Eukaryota</taxon>
        <taxon>Sar</taxon>
        <taxon>Stramenopiles</taxon>
        <taxon>Ochrophyta</taxon>
        <taxon>Bacillariophyta</taxon>
        <taxon>Bacillariophyceae</taxon>
        <taxon>Bacillariophycidae</taxon>
        <taxon>Bacillariales</taxon>
        <taxon>Bacillariaceae</taxon>
        <taxon>Cylindrotheca</taxon>
    </lineage>
</organism>
<protein>
    <recommendedName>
        <fullName evidence="4">PDZ domain-containing protein</fullName>
    </recommendedName>
</protein>
<accession>A0AAD2G6N0</accession>
<proteinExistence type="predicted"/>
<evidence type="ECO:0008006" key="4">
    <source>
        <dbReference type="Google" id="ProtNLM"/>
    </source>
</evidence>
<sequence length="343" mass="37879">MASTTTRTNPVDPFAIYTKRYNANNLSWASSTRGSLKGNPLPFQLEQEVDGTIRVCKVTTNFRQNTGIQEGFQLLQLQGKDVSDYPGGVDELRNIVQENLSIQVIALKPSSGTEDVATTTKTPSSTKTTVTNNEEDLVKCCKQRSTAANHCVELRSMPKKEDKKIQDPNVAEIRTKYKSRDLLWACSTRPSVRHTTPFRLTQYPSGAIRIVQVESYFQESTGVHGGQRVLQLQGKDIAAYDDFSEIQKVIQESLEINLVVLKKQSRPKRKQKQSPGGTSSSTTAGSKASNILSPIATRASSSKPSSQNKIEKKESSSNNKTPTSSHSSKRGSLQSKLKRIFAH</sequence>
<reference evidence="2" key="1">
    <citation type="submission" date="2023-08" db="EMBL/GenBank/DDBJ databases">
        <authorList>
            <person name="Audoor S."/>
            <person name="Bilcke G."/>
        </authorList>
    </citation>
    <scope>NUCLEOTIDE SEQUENCE</scope>
</reference>
<dbReference type="AlphaFoldDB" id="A0AAD2G6N0"/>
<feature type="region of interest" description="Disordered" evidence="1">
    <location>
        <begin position="264"/>
        <end position="343"/>
    </location>
</feature>
<feature type="compositionally biased region" description="Low complexity" evidence="1">
    <location>
        <begin position="316"/>
        <end position="326"/>
    </location>
</feature>
<evidence type="ECO:0000256" key="1">
    <source>
        <dbReference type="SAM" id="MobiDB-lite"/>
    </source>
</evidence>
<evidence type="ECO:0000313" key="3">
    <source>
        <dbReference type="Proteomes" id="UP001295423"/>
    </source>
</evidence>
<dbReference type="Proteomes" id="UP001295423">
    <property type="component" value="Unassembled WGS sequence"/>
</dbReference>
<keyword evidence="3" id="KW-1185">Reference proteome</keyword>
<comment type="caution">
    <text evidence="2">The sequence shown here is derived from an EMBL/GenBank/DDBJ whole genome shotgun (WGS) entry which is preliminary data.</text>
</comment>
<dbReference type="EMBL" id="CAKOGP040002202">
    <property type="protein sequence ID" value="CAJ1964985.1"/>
    <property type="molecule type" value="Genomic_DNA"/>
</dbReference>
<evidence type="ECO:0000313" key="2">
    <source>
        <dbReference type="EMBL" id="CAJ1964985.1"/>
    </source>
</evidence>